<evidence type="ECO:0000259" key="1">
    <source>
        <dbReference type="PROSITE" id="PS50181"/>
    </source>
</evidence>
<dbReference type="CDD" id="cd22157">
    <property type="entry name" value="F-box_AtFBW1-like"/>
    <property type="match status" value="1"/>
</dbReference>
<dbReference type="Gene3D" id="1.20.1280.50">
    <property type="match status" value="1"/>
</dbReference>
<dbReference type="InterPro" id="IPR017451">
    <property type="entry name" value="F-box-assoc_interact_dom"/>
</dbReference>
<sequence>MIKETMAKDDFPNDLLTEILFTLSTKSLLRFKSVSRSWCSLIDDPFFVKSHHQISTEINRNSKFIVQGTDGQMFTISLLDSCNKVVNNVDPPLCLENMILRGSCNGLVCLTDPENAILCNISTKDYCKVRFPPFQETTISLSYGFGYDSISDDYKVVRVDYFYSKQIESYTSDIQVYSLRKDSWNSPQSNTLSCIQSSYRFKEDDAVLVSGALHWVASRNSLNYHDEPYFAIALNLAEETSSKIVLPKTNTEPVMGVIEGCFAVTCYDYTTDLPDADIWVMKDYMVEESWTKLLRMSFMVGLGKPLRPITYSRSGNKILLHSPCCVHLYHPGNGEEYITDCSYYGLAIGPYAESLVSISAYKGCWQKTGRIKQKENSAEM</sequence>
<dbReference type="Proteomes" id="UP001054252">
    <property type="component" value="Unassembled WGS sequence"/>
</dbReference>
<dbReference type="SUPFAM" id="SSF81383">
    <property type="entry name" value="F-box domain"/>
    <property type="match status" value="1"/>
</dbReference>
<dbReference type="InterPro" id="IPR050796">
    <property type="entry name" value="SCF_F-box_component"/>
</dbReference>
<name>A0AAV5JZT6_9ROSI</name>
<dbReference type="NCBIfam" id="TIGR01640">
    <property type="entry name" value="F_box_assoc_1"/>
    <property type="match status" value="1"/>
</dbReference>
<organism evidence="2 3">
    <name type="scientific">Rubroshorea leprosula</name>
    <dbReference type="NCBI Taxonomy" id="152421"/>
    <lineage>
        <taxon>Eukaryota</taxon>
        <taxon>Viridiplantae</taxon>
        <taxon>Streptophyta</taxon>
        <taxon>Embryophyta</taxon>
        <taxon>Tracheophyta</taxon>
        <taxon>Spermatophyta</taxon>
        <taxon>Magnoliopsida</taxon>
        <taxon>eudicotyledons</taxon>
        <taxon>Gunneridae</taxon>
        <taxon>Pentapetalae</taxon>
        <taxon>rosids</taxon>
        <taxon>malvids</taxon>
        <taxon>Malvales</taxon>
        <taxon>Dipterocarpaceae</taxon>
        <taxon>Rubroshorea</taxon>
    </lineage>
</organism>
<accession>A0AAV5JZT6</accession>
<gene>
    <name evidence="2" type="ORF">SLEP1_g27446</name>
</gene>
<reference evidence="2 3" key="1">
    <citation type="journal article" date="2021" name="Commun. Biol.">
        <title>The genome of Shorea leprosula (Dipterocarpaceae) highlights the ecological relevance of drought in aseasonal tropical rainforests.</title>
        <authorList>
            <person name="Ng K.K.S."/>
            <person name="Kobayashi M.J."/>
            <person name="Fawcett J.A."/>
            <person name="Hatakeyama M."/>
            <person name="Paape T."/>
            <person name="Ng C.H."/>
            <person name="Ang C.C."/>
            <person name="Tnah L.H."/>
            <person name="Lee C.T."/>
            <person name="Nishiyama T."/>
            <person name="Sese J."/>
            <person name="O'Brien M.J."/>
            <person name="Copetti D."/>
            <person name="Mohd Noor M.I."/>
            <person name="Ong R.C."/>
            <person name="Putra M."/>
            <person name="Sireger I.Z."/>
            <person name="Indrioko S."/>
            <person name="Kosugi Y."/>
            <person name="Izuno A."/>
            <person name="Isagi Y."/>
            <person name="Lee S.L."/>
            <person name="Shimizu K.K."/>
        </authorList>
    </citation>
    <scope>NUCLEOTIDE SEQUENCE [LARGE SCALE GENOMIC DNA]</scope>
    <source>
        <strain evidence="2">214</strain>
    </source>
</reference>
<dbReference type="InterPro" id="IPR006527">
    <property type="entry name" value="F-box-assoc_dom_typ1"/>
</dbReference>
<dbReference type="Pfam" id="PF00646">
    <property type="entry name" value="F-box"/>
    <property type="match status" value="1"/>
</dbReference>
<dbReference type="InterPro" id="IPR001810">
    <property type="entry name" value="F-box_dom"/>
</dbReference>
<protein>
    <recommendedName>
        <fullName evidence="1">F-box domain-containing protein</fullName>
    </recommendedName>
</protein>
<evidence type="ECO:0000313" key="3">
    <source>
        <dbReference type="Proteomes" id="UP001054252"/>
    </source>
</evidence>
<dbReference type="AlphaFoldDB" id="A0AAV5JZT6"/>
<proteinExistence type="predicted"/>
<comment type="caution">
    <text evidence="2">The sequence shown here is derived from an EMBL/GenBank/DDBJ whole genome shotgun (WGS) entry which is preliminary data.</text>
</comment>
<feature type="domain" description="F-box" evidence="1">
    <location>
        <begin position="5"/>
        <end position="50"/>
    </location>
</feature>
<dbReference type="PANTHER" id="PTHR31672">
    <property type="entry name" value="BNACNNG10540D PROTEIN"/>
    <property type="match status" value="1"/>
</dbReference>
<dbReference type="SMART" id="SM00256">
    <property type="entry name" value="FBOX"/>
    <property type="match status" value="1"/>
</dbReference>
<keyword evidence="3" id="KW-1185">Reference proteome</keyword>
<evidence type="ECO:0000313" key="2">
    <source>
        <dbReference type="EMBL" id="GKV16874.1"/>
    </source>
</evidence>
<dbReference type="PROSITE" id="PS50181">
    <property type="entry name" value="FBOX"/>
    <property type="match status" value="1"/>
</dbReference>
<dbReference type="EMBL" id="BPVZ01000046">
    <property type="protein sequence ID" value="GKV16874.1"/>
    <property type="molecule type" value="Genomic_DNA"/>
</dbReference>
<dbReference type="Pfam" id="PF07734">
    <property type="entry name" value="FBA_1"/>
    <property type="match status" value="1"/>
</dbReference>
<dbReference type="InterPro" id="IPR036047">
    <property type="entry name" value="F-box-like_dom_sf"/>
</dbReference>
<dbReference type="PANTHER" id="PTHR31672:SF13">
    <property type="entry name" value="F-BOX PROTEIN CPR30-LIKE"/>
    <property type="match status" value="1"/>
</dbReference>